<dbReference type="Pfam" id="PF23552">
    <property type="entry name" value="ParB_C"/>
    <property type="match status" value="1"/>
</dbReference>
<accession>A0A1D2LMS2</accession>
<dbReference type="Pfam" id="PF02195">
    <property type="entry name" value="ParB_N"/>
    <property type="match status" value="1"/>
</dbReference>
<dbReference type="CDD" id="cd16393">
    <property type="entry name" value="SPO0J_N"/>
    <property type="match status" value="1"/>
</dbReference>
<protein>
    <submittedName>
        <fullName evidence="6">Chromosome partitioning protein ParB</fullName>
    </submittedName>
    <submittedName>
        <fullName evidence="7">Site-specific DNA-binding protein</fullName>
    </submittedName>
</protein>
<keyword evidence="8" id="KW-1185">Reference proteome</keyword>
<dbReference type="SUPFAM" id="SSF110849">
    <property type="entry name" value="ParB/Sulfiredoxin"/>
    <property type="match status" value="1"/>
</dbReference>
<dbReference type="Proteomes" id="UP000243591">
    <property type="component" value="Chromosome"/>
</dbReference>
<dbReference type="PROSITE" id="PS50943">
    <property type="entry name" value="HTH_CROC1"/>
    <property type="match status" value="1"/>
</dbReference>
<dbReference type="GO" id="GO:0045881">
    <property type="term" value="P:positive regulation of sporulation resulting in formation of a cellular spore"/>
    <property type="evidence" value="ECO:0007669"/>
    <property type="project" value="TreeGrafter"/>
</dbReference>
<dbReference type="Gene3D" id="3.90.1530.30">
    <property type="match status" value="1"/>
</dbReference>
<dbReference type="InterPro" id="IPR004437">
    <property type="entry name" value="ParB/RepB/Spo0J"/>
</dbReference>
<evidence type="ECO:0000313" key="8">
    <source>
        <dbReference type="Proteomes" id="UP000243591"/>
    </source>
</evidence>
<dbReference type="NCBIfam" id="TIGR00180">
    <property type="entry name" value="parB_part"/>
    <property type="match status" value="1"/>
</dbReference>
<dbReference type="RefSeq" id="WP_029091339.1">
    <property type="nucleotide sequence ID" value="NZ_CBCPHX010000004.1"/>
</dbReference>
<comment type="subcellular location">
    <subcellularLocation>
        <location evidence="1">Cytoplasm</location>
        <location evidence="1">Nucleoid</location>
    </subcellularLocation>
</comment>
<dbReference type="InterPro" id="IPR050336">
    <property type="entry name" value="Chromosome_partition/occlusion"/>
</dbReference>
<keyword evidence="3" id="KW-0159">Chromosome partition</keyword>
<dbReference type="InterPro" id="IPR003115">
    <property type="entry name" value="ParB_N"/>
</dbReference>
<dbReference type="GO" id="GO:0005694">
    <property type="term" value="C:chromosome"/>
    <property type="evidence" value="ECO:0007669"/>
    <property type="project" value="TreeGrafter"/>
</dbReference>
<dbReference type="SMART" id="SM00470">
    <property type="entry name" value="ParB"/>
    <property type="match status" value="1"/>
</dbReference>
<sequence length="285" mass="32153">MSKGLGKGISALFGDMGLSNEETIEEVMLTKIISNPYQPRTIFDEQALKELAESITANGVLQPVILRKINNKYEIVAGERRCRASKLAGIETIPAIIRDYSDDQMMDLAILENLQRENLSVLEEANAYQLLIEKRQLTQSEIAKKLGKSRPYIANYLRLLKLPTEVKKMLEQQLLSMGQARSLLGLVESDQLLAVAKKAVAQQMTVRQLEQYVTELNANKNMKQTKNNVGKKQKPSFIRATETQLQSKFGSAVEIKKVGKKGKIEIQFLSEDDFNRILNILEIEL</sequence>
<dbReference type="InterPro" id="IPR036086">
    <property type="entry name" value="ParB/Sulfiredoxin_sf"/>
</dbReference>
<name>A0A1D2LMS2_BROTH</name>
<evidence type="ECO:0000256" key="2">
    <source>
        <dbReference type="ARBA" id="ARBA00006295"/>
    </source>
</evidence>
<dbReference type="GO" id="GO:0003677">
    <property type="term" value="F:DNA binding"/>
    <property type="evidence" value="ECO:0007669"/>
    <property type="project" value="UniProtKB-KW"/>
</dbReference>
<organism evidence="6 8">
    <name type="scientific">Brochothrix thermosphacta</name>
    <name type="common">Microbacterium thermosphactum</name>
    <dbReference type="NCBI Taxonomy" id="2756"/>
    <lineage>
        <taxon>Bacteria</taxon>
        <taxon>Bacillati</taxon>
        <taxon>Bacillota</taxon>
        <taxon>Bacilli</taxon>
        <taxon>Bacillales</taxon>
        <taxon>Listeriaceae</taxon>
        <taxon>Brochothrix</taxon>
    </lineage>
</organism>
<dbReference type="FunFam" id="1.10.10.2830:FF:000001">
    <property type="entry name" value="Chromosome partitioning protein ParB"/>
    <property type="match status" value="1"/>
</dbReference>
<dbReference type="PANTHER" id="PTHR33375:SF1">
    <property type="entry name" value="CHROMOSOME-PARTITIONING PROTEIN PARB-RELATED"/>
    <property type="match status" value="1"/>
</dbReference>
<reference evidence="9" key="2">
    <citation type="submission" date="2018-04" db="EMBL/GenBank/DDBJ databases">
        <authorList>
            <person name="Illikoud N."/>
        </authorList>
    </citation>
    <scope>NUCLEOTIDE SEQUENCE [LARGE SCALE GENOMIC DNA]</scope>
</reference>
<dbReference type="GO" id="GO:0007059">
    <property type="term" value="P:chromosome segregation"/>
    <property type="evidence" value="ECO:0007669"/>
    <property type="project" value="UniProtKB-KW"/>
</dbReference>
<dbReference type="InterPro" id="IPR057240">
    <property type="entry name" value="ParB_dimer_C"/>
</dbReference>
<dbReference type="PANTHER" id="PTHR33375">
    <property type="entry name" value="CHROMOSOME-PARTITIONING PROTEIN PARB-RELATED"/>
    <property type="match status" value="1"/>
</dbReference>
<comment type="similarity">
    <text evidence="2">Belongs to the ParB family.</text>
</comment>
<dbReference type="Gene3D" id="1.10.10.2830">
    <property type="match status" value="1"/>
</dbReference>
<dbReference type="EMBL" id="CP023483">
    <property type="protein sequence ID" value="ATF25963.1"/>
    <property type="molecule type" value="Genomic_DNA"/>
</dbReference>
<reference evidence="7" key="3">
    <citation type="submission" date="2018-04" db="EMBL/GenBank/DDBJ databases">
        <authorList>
            <person name="Go L.Y."/>
            <person name="Mitchell J.A."/>
        </authorList>
    </citation>
    <scope>NUCLEOTIDE SEQUENCE</scope>
    <source>
        <strain evidence="7">BSAS1 3</strain>
    </source>
</reference>
<proteinExistence type="inferred from homology"/>
<dbReference type="InterPro" id="IPR041468">
    <property type="entry name" value="HTH_ParB/Spo0J"/>
</dbReference>
<dbReference type="FunFam" id="3.90.1530.30:FF:000001">
    <property type="entry name" value="Chromosome partitioning protein ParB"/>
    <property type="match status" value="1"/>
</dbReference>
<dbReference type="EMBL" id="OUNC01000056">
    <property type="protein sequence ID" value="SPP29781.1"/>
    <property type="molecule type" value="Genomic_DNA"/>
</dbReference>
<keyword evidence="4 7" id="KW-0238">DNA-binding</keyword>
<dbReference type="Proteomes" id="UP000270190">
    <property type="component" value="Unassembled WGS sequence"/>
</dbReference>
<reference evidence="6 8" key="1">
    <citation type="submission" date="2017-09" db="EMBL/GenBank/DDBJ databases">
        <title>Complete Genome Sequences of Two Strains of the Meat Spoilage Bacterium Brochothrix thermosphacta Isolated from Ground Chicken.</title>
        <authorList>
            <person name="Paoli G.C."/>
            <person name="Wijey C."/>
            <person name="Chen C.-Y."/>
            <person name="Nguyen L."/>
            <person name="Yan X."/>
            <person name="Irwin P.L."/>
        </authorList>
    </citation>
    <scope>NUCLEOTIDE SEQUENCE [LARGE SCALE GENOMIC DNA]</scope>
    <source>
        <strain evidence="6 8">BI</strain>
    </source>
</reference>
<dbReference type="AlphaFoldDB" id="A0A1D2LMS2"/>
<evidence type="ECO:0000256" key="1">
    <source>
        <dbReference type="ARBA" id="ARBA00004453"/>
    </source>
</evidence>
<evidence type="ECO:0000256" key="4">
    <source>
        <dbReference type="ARBA" id="ARBA00023125"/>
    </source>
</evidence>
<evidence type="ECO:0000313" key="6">
    <source>
        <dbReference type="EMBL" id="ATF25963.1"/>
    </source>
</evidence>
<dbReference type="STRING" id="2756.BFR44_05955"/>
<dbReference type="Pfam" id="PF17762">
    <property type="entry name" value="HTH_ParB"/>
    <property type="match status" value="1"/>
</dbReference>
<dbReference type="GO" id="GO:0009295">
    <property type="term" value="C:nucleoid"/>
    <property type="evidence" value="ECO:0007669"/>
    <property type="project" value="UniProtKB-SubCell"/>
</dbReference>
<gene>
    <name evidence="7" type="primary">parB</name>
    <name evidence="7" type="ORF">BTBSAS_60084</name>
    <name evidence="6" type="ORF">CNY62_05850</name>
</gene>
<evidence type="ECO:0000313" key="7">
    <source>
        <dbReference type="EMBL" id="SPP29781.1"/>
    </source>
</evidence>
<dbReference type="InterPro" id="IPR001387">
    <property type="entry name" value="Cro/C1-type_HTH"/>
</dbReference>
<dbReference type="OrthoDB" id="9802051at2"/>
<feature type="domain" description="HTH cro/C1-type" evidence="5">
    <location>
        <begin position="133"/>
        <end position="158"/>
    </location>
</feature>
<evidence type="ECO:0000256" key="3">
    <source>
        <dbReference type="ARBA" id="ARBA00022829"/>
    </source>
</evidence>
<dbReference type="KEGG" id="bths:CNY62_05850"/>
<evidence type="ECO:0000313" key="9">
    <source>
        <dbReference type="Proteomes" id="UP000270190"/>
    </source>
</evidence>
<evidence type="ECO:0000259" key="5">
    <source>
        <dbReference type="PROSITE" id="PS50943"/>
    </source>
</evidence>